<gene>
    <name evidence="1" type="ordered locus">RB1256</name>
</gene>
<proteinExistence type="predicted"/>
<dbReference type="EnsemblBacteria" id="CAD71992">
    <property type="protein sequence ID" value="CAD71992"/>
    <property type="gene ID" value="RB1256"/>
</dbReference>
<keyword evidence="2" id="KW-1185">Reference proteome</keyword>
<name>Q7UXL4_RHOBA</name>
<protein>
    <submittedName>
        <fullName evidence="1">Uncharacterized protein</fullName>
    </submittedName>
</protein>
<sequence length="51" mass="5859">MVGTAYMMNTSLPGHGRDRRATVFVGRTEAIAEFRQSQTDRRSSRWSVWPT</sequence>
<dbReference type="KEGG" id="rba:RB1256"/>
<dbReference type="EMBL" id="BX294135">
    <property type="protein sequence ID" value="CAD71992.1"/>
    <property type="molecule type" value="Genomic_DNA"/>
</dbReference>
<accession>Q7UXL4</accession>
<dbReference type="Proteomes" id="UP000001025">
    <property type="component" value="Chromosome"/>
</dbReference>
<dbReference type="HOGENOM" id="CLU_3103134_0_0_0"/>
<evidence type="ECO:0000313" key="1">
    <source>
        <dbReference type="EMBL" id="CAD71992.1"/>
    </source>
</evidence>
<organism evidence="1 2">
    <name type="scientific">Rhodopirellula baltica (strain DSM 10527 / NCIMB 13988 / SH1)</name>
    <dbReference type="NCBI Taxonomy" id="243090"/>
    <lineage>
        <taxon>Bacteria</taxon>
        <taxon>Pseudomonadati</taxon>
        <taxon>Planctomycetota</taxon>
        <taxon>Planctomycetia</taxon>
        <taxon>Pirellulales</taxon>
        <taxon>Pirellulaceae</taxon>
        <taxon>Rhodopirellula</taxon>
    </lineage>
</organism>
<dbReference type="STRING" id="243090.RB1256"/>
<evidence type="ECO:0000313" key="2">
    <source>
        <dbReference type="Proteomes" id="UP000001025"/>
    </source>
</evidence>
<dbReference type="InParanoid" id="Q7UXL4"/>
<reference evidence="1 2" key="1">
    <citation type="journal article" date="2003" name="Proc. Natl. Acad. Sci. U.S.A.">
        <title>Complete genome sequence of the marine planctomycete Pirellula sp. strain 1.</title>
        <authorList>
            <person name="Gloeckner F.O."/>
            <person name="Kube M."/>
            <person name="Bauer M."/>
            <person name="Teeling H."/>
            <person name="Lombardot T."/>
            <person name="Ludwig W."/>
            <person name="Gade D."/>
            <person name="Beck A."/>
            <person name="Borzym K."/>
            <person name="Heitmann K."/>
            <person name="Rabus R."/>
            <person name="Schlesner H."/>
            <person name="Amann R."/>
            <person name="Reinhardt R."/>
        </authorList>
    </citation>
    <scope>NUCLEOTIDE SEQUENCE [LARGE SCALE GENOMIC DNA]</scope>
    <source>
        <strain evidence="2">DSM 10527 / NCIMB 13988 / SH1</strain>
    </source>
</reference>
<dbReference type="AlphaFoldDB" id="Q7UXL4"/>